<keyword evidence="5 6" id="KW-0472">Membrane</keyword>
<feature type="transmembrane region" description="Helical" evidence="6">
    <location>
        <begin position="135"/>
        <end position="155"/>
    </location>
</feature>
<evidence type="ECO:0000256" key="1">
    <source>
        <dbReference type="ARBA" id="ARBA00004651"/>
    </source>
</evidence>
<feature type="transmembrane region" description="Helical" evidence="6">
    <location>
        <begin position="248"/>
        <end position="270"/>
    </location>
</feature>
<evidence type="ECO:0000313" key="8">
    <source>
        <dbReference type="EMBL" id="TYO63387.1"/>
    </source>
</evidence>
<dbReference type="InterPro" id="IPR020846">
    <property type="entry name" value="MFS_dom"/>
</dbReference>
<dbReference type="Proteomes" id="UP000324797">
    <property type="component" value="Unassembled WGS sequence"/>
</dbReference>
<dbReference type="GO" id="GO:0005886">
    <property type="term" value="C:plasma membrane"/>
    <property type="evidence" value="ECO:0007669"/>
    <property type="project" value="UniProtKB-SubCell"/>
</dbReference>
<feature type="transmembrane region" description="Helical" evidence="6">
    <location>
        <begin position="343"/>
        <end position="362"/>
    </location>
</feature>
<feature type="transmembrane region" description="Helical" evidence="6">
    <location>
        <begin position="310"/>
        <end position="331"/>
    </location>
</feature>
<keyword evidence="2" id="KW-1003">Cell membrane</keyword>
<dbReference type="PROSITE" id="PS50850">
    <property type="entry name" value="MFS"/>
    <property type="match status" value="1"/>
</dbReference>
<protein>
    <submittedName>
        <fullName evidence="8">MFS transporter</fullName>
    </submittedName>
</protein>
<organism evidence="8 9">
    <name type="scientific">Bradyrhizobium hipponense</name>
    <dbReference type="NCBI Taxonomy" id="2605638"/>
    <lineage>
        <taxon>Bacteria</taxon>
        <taxon>Pseudomonadati</taxon>
        <taxon>Pseudomonadota</taxon>
        <taxon>Alphaproteobacteria</taxon>
        <taxon>Hyphomicrobiales</taxon>
        <taxon>Nitrobacteraceae</taxon>
        <taxon>Bradyrhizobium</taxon>
    </lineage>
</organism>
<sequence>MRPWSWRIISCVFLPFAAGYYLSYLFRMINTLICGRLASEFELGTADLGLLASIHFLVVTGSQIPLGMLLDRFGPRRVQSALLLLAASGAALFGLSSGFLSLLLGRAMIAFGTAASLMSGLKTVVLWFPRERVALINGYMIMLGALGAVTATAPAEALLNWIGWRSLFEVLAVSSAIAAAVIYFLVPEQDATRKSPRGTVSMKTVYTDGRFWRIAPISSTCIGSAWALQSLWAASWLSDVEGLDRTSLVTQLLVMAIALSIGALLLGVVADSLRRHGKNIETLLAIIAAVFIAAELALIVHPPFLSLPSWTIVAVVGSAIALSCAIIGDYFPTELIARANGVLNVLHFGWAFLVQYGTGLILEQWPAKDGHYPSIAYQTAFSINVVLQLAALVWFIAPWLKKLNWKSQIALRRKSMDQSRSVQVVIPSAEMVILGTDEDVEW</sequence>
<dbReference type="GO" id="GO:0022857">
    <property type="term" value="F:transmembrane transporter activity"/>
    <property type="evidence" value="ECO:0007669"/>
    <property type="project" value="InterPro"/>
</dbReference>
<evidence type="ECO:0000256" key="6">
    <source>
        <dbReference type="SAM" id="Phobius"/>
    </source>
</evidence>
<proteinExistence type="predicted"/>
<dbReference type="PANTHER" id="PTHR43124:SF3">
    <property type="entry name" value="CHLORAMPHENICOL EFFLUX PUMP RV0191"/>
    <property type="match status" value="1"/>
</dbReference>
<name>A0A5S4YIU4_9BRAD</name>
<dbReference type="PANTHER" id="PTHR43124">
    <property type="entry name" value="PURINE EFFLUX PUMP PBUE"/>
    <property type="match status" value="1"/>
</dbReference>
<feature type="domain" description="Major facilitator superfamily (MFS) profile" evidence="7">
    <location>
        <begin position="12"/>
        <end position="402"/>
    </location>
</feature>
<dbReference type="InterPro" id="IPR050189">
    <property type="entry name" value="MFS_Efflux_Transporters"/>
</dbReference>
<dbReference type="AlphaFoldDB" id="A0A5S4YIU4"/>
<dbReference type="Pfam" id="PF07690">
    <property type="entry name" value="MFS_1"/>
    <property type="match status" value="1"/>
</dbReference>
<comment type="caution">
    <text evidence="8">The sequence shown here is derived from an EMBL/GenBank/DDBJ whole genome shotgun (WGS) entry which is preliminary data.</text>
</comment>
<dbReference type="InterPro" id="IPR036259">
    <property type="entry name" value="MFS_trans_sf"/>
</dbReference>
<reference evidence="8 9" key="1">
    <citation type="submission" date="2019-08" db="EMBL/GenBank/DDBJ databases">
        <title>Bradyrhizobium hipponensis sp. nov., a rhizobium isolated from a Lupinus angustifolius root nodule in Tunisia.</title>
        <authorList>
            <person name="Off K."/>
            <person name="Rejili M."/>
            <person name="Mars M."/>
            <person name="Brachmann A."/>
            <person name="Marin M."/>
        </authorList>
    </citation>
    <scope>NUCLEOTIDE SEQUENCE [LARGE SCALE GENOMIC DNA]</scope>
    <source>
        <strain evidence="9">aSej3</strain>
    </source>
</reference>
<evidence type="ECO:0000256" key="2">
    <source>
        <dbReference type="ARBA" id="ARBA00022475"/>
    </source>
</evidence>
<keyword evidence="4 6" id="KW-1133">Transmembrane helix</keyword>
<keyword evidence="9" id="KW-1185">Reference proteome</keyword>
<dbReference type="Gene3D" id="1.20.1250.20">
    <property type="entry name" value="MFS general substrate transporter like domains"/>
    <property type="match status" value="1"/>
</dbReference>
<feature type="transmembrane region" description="Helical" evidence="6">
    <location>
        <begin position="82"/>
        <end position="103"/>
    </location>
</feature>
<evidence type="ECO:0000256" key="4">
    <source>
        <dbReference type="ARBA" id="ARBA00022989"/>
    </source>
</evidence>
<dbReference type="InterPro" id="IPR011701">
    <property type="entry name" value="MFS"/>
</dbReference>
<feature type="transmembrane region" description="Helical" evidence="6">
    <location>
        <begin position="374"/>
        <end position="397"/>
    </location>
</feature>
<feature type="transmembrane region" description="Helical" evidence="6">
    <location>
        <begin position="282"/>
        <end position="304"/>
    </location>
</feature>
<feature type="transmembrane region" description="Helical" evidence="6">
    <location>
        <begin position="12"/>
        <end position="29"/>
    </location>
</feature>
<keyword evidence="3 6" id="KW-0812">Transmembrane</keyword>
<evidence type="ECO:0000313" key="9">
    <source>
        <dbReference type="Proteomes" id="UP000324797"/>
    </source>
</evidence>
<feature type="transmembrane region" description="Helical" evidence="6">
    <location>
        <begin position="167"/>
        <end position="186"/>
    </location>
</feature>
<evidence type="ECO:0000259" key="7">
    <source>
        <dbReference type="PROSITE" id="PS50850"/>
    </source>
</evidence>
<evidence type="ECO:0000256" key="5">
    <source>
        <dbReference type="ARBA" id="ARBA00023136"/>
    </source>
</evidence>
<dbReference type="SUPFAM" id="SSF103473">
    <property type="entry name" value="MFS general substrate transporter"/>
    <property type="match status" value="1"/>
</dbReference>
<gene>
    <name evidence="8" type="ORF">FXV83_27745</name>
</gene>
<dbReference type="EMBL" id="VSTH01000101">
    <property type="protein sequence ID" value="TYO63387.1"/>
    <property type="molecule type" value="Genomic_DNA"/>
</dbReference>
<evidence type="ECO:0000256" key="3">
    <source>
        <dbReference type="ARBA" id="ARBA00022692"/>
    </source>
</evidence>
<comment type="subcellular location">
    <subcellularLocation>
        <location evidence="1">Cell membrane</location>
        <topology evidence="1">Multi-pass membrane protein</topology>
    </subcellularLocation>
</comment>
<feature type="transmembrane region" description="Helical" evidence="6">
    <location>
        <begin position="211"/>
        <end position="228"/>
    </location>
</feature>
<feature type="transmembrane region" description="Helical" evidence="6">
    <location>
        <begin position="109"/>
        <end position="128"/>
    </location>
</feature>
<accession>A0A5S4YIU4</accession>